<protein>
    <submittedName>
        <fullName evidence="1">Uncharacterized protein</fullName>
    </submittedName>
</protein>
<evidence type="ECO:0000313" key="2">
    <source>
        <dbReference type="Proteomes" id="UP000000593"/>
    </source>
</evidence>
<dbReference type="AlphaFoldDB" id="Q6LRM1"/>
<accession>Q6LRM1</accession>
<dbReference type="Proteomes" id="UP000000593">
    <property type="component" value="Chromosome 1"/>
</dbReference>
<sequence length="88" mass="10494">MNAEQQFRADYLYEQQLTNLKLQGKRPVTLDANSRAVRRIIHHFDKAPDTYSYLPYRLSRPCQSLEFIIALSIVEYEYNRHLIASYQL</sequence>
<dbReference type="KEGG" id="ppr:PBPRA1644"/>
<dbReference type="eggNOG" id="COG4974">
    <property type="taxonomic scope" value="Bacteria"/>
</dbReference>
<dbReference type="EMBL" id="CR378668">
    <property type="protein sequence ID" value="CAG20055.1"/>
    <property type="molecule type" value="Genomic_DNA"/>
</dbReference>
<gene>
    <name evidence="1" type="primary">VVA1570</name>
    <name evidence="1" type="ordered locus">PBPRA1644</name>
</gene>
<reference evidence="2" key="1">
    <citation type="journal article" date="2005" name="Science">
        <title>Life at depth: Photobacterium profundum genome sequence and expression analysis.</title>
        <authorList>
            <person name="Vezzi A."/>
            <person name="Campanaro S."/>
            <person name="D'Angelo M."/>
            <person name="Simonato F."/>
            <person name="Vitulo N."/>
            <person name="Lauro F.M."/>
            <person name="Cestaro A."/>
            <person name="Malacrida G."/>
            <person name="Simionati B."/>
            <person name="Cannata N."/>
            <person name="Romualdi C."/>
            <person name="Bartlett D.H."/>
            <person name="Valle G."/>
        </authorList>
    </citation>
    <scope>NUCLEOTIDE SEQUENCE [LARGE SCALE GENOMIC DNA]</scope>
    <source>
        <strain evidence="2">ATCC BAA-1253 / SS9</strain>
    </source>
</reference>
<dbReference type="HOGENOM" id="CLU_2466334_0_0_6"/>
<organism evidence="1 2">
    <name type="scientific">Photobacterium profundum (strain SS9)</name>
    <dbReference type="NCBI Taxonomy" id="298386"/>
    <lineage>
        <taxon>Bacteria</taxon>
        <taxon>Pseudomonadati</taxon>
        <taxon>Pseudomonadota</taxon>
        <taxon>Gammaproteobacteria</taxon>
        <taxon>Vibrionales</taxon>
        <taxon>Vibrionaceae</taxon>
        <taxon>Photobacterium</taxon>
    </lineage>
</organism>
<evidence type="ECO:0000313" key="1">
    <source>
        <dbReference type="EMBL" id="CAG20055.1"/>
    </source>
</evidence>
<proteinExistence type="predicted"/>
<dbReference type="STRING" id="298386.PBPRA1644"/>
<keyword evidence="2" id="KW-1185">Reference proteome</keyword>
<name>Q6LRM1_PHOPR</name>